<protein>
    <recommendedName>
        <fullName evidence="5">HTH CENPB-type domain-containing protein</fullName>
    </recommendedName>
</protein>
<name>A0A9P0BC40_BRAAE</name>
<evidence type="ECO:0000256" key="2">
    <source>
        <dbReference type="ARBA" id="ARBA00023125"/>
    </source>
</evidence>
<evidence type="ECO:0000256" key="4">
    <source>
        <dbReference type="SAM" id="MobiDB-lite"/>
    </source>
</evidence>
<evidence type="ECO:0000313" key="6">
    <source>
        <dbReference type="EMBL" id="CAH0559890.1"/>
    </source>
</evidence>
<evidence type="ECO:0000259" key="5">
    <source>
        <dbReference type="PROSITE" id="PS51253"/>
    </source>
</evidence>
<feature type="compositionally biased region" description="Basic and acidic residues" evidence="4">
    <location>
        <begin position="240"/>
        <end position="264"/>
    </location>
</feature>
<feature type="domain" description="HTH CENPB-type" evidence="5">
    <location>
        <begin position="64"/>
        <end position="136"/>
    </location>
</feature>
<dbReference type="InterPro" id="IPR050863">
    <property type="entry name" value="CenT-Element_Derived"/>
</dbReference>
<dbReference type="InterPro" id="IPR007889">
    <property type="entry name" value="HTH_Psq"/>
</dbReference>
<dbReference type="GO" id="GO:0003677">
    <property type="term" value="F:DNA binding"/>
    <property type="evidence" value="ECO:0007669"/>
    <property type="project" value="UniProtKB-KW"/>
</dbReference>
<dbReference type="Pfam" id="PF04218">
    <property type="entry name" value="CENP-B_N"/>
    <property type="match status" value="1"/>
</dbReference>
<comment type="subcellular location">
    <subcellularLocation>
        <location evidence="1">Nucleus</location>
    </subcellularLocation>
</comment>
<keyword evidence="3" id="KW-0539">Nucleus</keyword>
<dbReference type="PROSITE" id="PS51253">
    <property type="entry name" value="HTH_CENPB"/>
    <property type="match status" value="1"/>
</dbReference>
<evidence type="ECO:0000256" key="1">
    <source>
        <dbReference type="ARBA" id="ARBA00004123"/>
    </source>
</evidence>
<proteinExistence type="predicted"/>
<keyword evidence="2" id="KW-0238">DNA-binding</keyword>
<organism evidence="6 7">
    <name type="scientific">Brassicogethes aeneus</name>
    <name type="common">Rape pollen beetle</name>
    <name type="synonym">Meligethes aeneus</name>
    <dbReference type="NCBI Taxonomy" id="1431903"/>
    <lineage>
        <taxon>Eukaryota</taxon>
        <taxon>Metazoa</taxon>
        <taxon>Ecdysozoa</taxon>
        <taxon>Arthropoda</taxon>
        <taxon>Hexapoda</taxon>
        <taxon>Insecta</taxon>
        <taxon>Pterygota</taxon>
        <taxon>Neoptera</taxon>
        <taxon>Endopterygota</taxon>
        <taxon>Coleoptera</taxon>
        <taxon>Polyphaga</taxon>
        <taxon>Cucujiformia</taxon>
        <taxon>Nitidulidae</taxon>
        <taxon>Meligethinae</taxon>
        <taxon>Brassicogethes</taxon>
    </lineage>
</organism>
<feature type="compositionally biased region" description="Polar residues" evidence="4">
    <location>
        <begin position="267"/>
        <end position="276"/>
    </location>
</feature>
<dbReference type="GO" id="GO:0005634">
    <property type="term" value="C:nucleus"/>
    <property type="evidence" value="ECO:0007669"/>
    <property type="project" value="UniProtKB-SubCell"/>
</dbReference>
<reference evidence="6" key="1">
    <citation type="submission" date="2021-12" db="EMBL/GenBank/DDBJ databases">
        <authorList>
            <person name="King R."/>
        </authorList>
    </citation>
    <scope>NUCLEOTIDE SEQUENCE</scope>
</reference>
<dbReference type="Proteomes" id="UP001154078">
    <property type="component" value="Chromosome 7"/>
</dbReference>
<dbReference type="PANTHER" id="PTHR19303">
    <property type="entry name" value="TRANSPOSON"/>
    <property type="match status" value="1"/>
</dbReference>
<dbReference type="OrthoDB" id="5919228at2759"/>
<accession>A0A9P0BC40</accession>
<feature type="region of interest" description="Disordered" evidence="4">
    <location>
        <begin position="197"/>
        <end position="219"/>
    </location>
</feature>
<dbReference type="EMBL" id="OV121138">
    <property type="protein sequence ID" value="CAH0559890.1"/>
    <property type="molecule type" value="Genomic_DNA"/>
</dbReference>
<feature type="compositionally biased region" description="Basic and acidic residues" evidence="4">
    <location>
        <begin position="313"/>
        <end position="324"/>
    </location>
</feature>
<keyword evidence="7" id="KW-1185">Reference proteome</keyword>
<dbReference type="AlphaFoldDB" id="A0A9P0BC40"/>
<sequence length="364" mass="42787">MAPRRNFHLTLKDKLDVIKKLDNGARMTDLSKIYKIPRTTMYNIKANRDKIESIMQNQSLRLDYRRTTKISKHHDMEEDLFSWYLERVRNNKTVKTEEMRETALELYEKHGHTEPFIASDGWLHRFKRRFGIVPLKHERDMQKLLQGPKTPKSPEKAVSSINVELENSNWGNKIEFVEDCLEEEDGEEGEYKGEVENYENENEDDQYEETVEEEEEEEIDKVELKPRITKEMFVVSTTKNSDDDNKNIDKNQKDKLKPRIKKEMFVGSSQTSIQPTKSEDRLQASINESFEENSNKSKNAPCKNEPLPQNEPIDQKQPTKSEEALRGIDISIEWAEQNDSNPTIMAALYKLRGDIIYKMYTDKK</sequence>
<feature type="region of interest" description="Disordered" evidence="4">
    <location>
        <begin position="236"/>
        <end position="324"/>
    </location>
</feature>
<evidence type="ECO:0000313" key="7">
    <source>
        <dbReference type="Proteomes" id="UP001154078"/>
    </source>
</evidence>
<evidence type="ECO:0000256" key="3">
    <source>
        <dbReference type="ARBA" id="ARBA00023242"/>
    </source>
</evidence>
<gene>
    <name evidence="6" type="ORF">MELIAE_LOCUS9763</name>
</gene>
<dbReference type="Gene3D" id="1.10.10.60">
    <property type="entry name" value="Homeodomain-like"/>
    <property type="match status" value="2"/>
</dbReference>
<dbReference type="SMART" id="SM00674">
    <property type="entry name" value="CENPB"/>
    <property type="match status" value="1"/>
</dbReference>
<dbReference type="Pfam" id="PF03221">
    <property type="entry name" value="HTH_Tnp_Tc5"/>
    <property type="match status" value="1"/>
</dbReference>
<dbReference type="InterPro" id="IPR006600">
    <property type="entry name" value="HTH_CenpB_DNA-bd_dom"/>
</dbReference>
<dbReference type="InterPro" id="IPR009057">
    <property type="entry name" value="Homeodomain-like_sf"/>
</dbReference>
<dbReference type="PANTHER" id="PTHR19303:SF73">
    <property type="entry name" value="PROTEIN PDC2"/>
    <property type="match status" value="1"/>
</dbReference>
<dbReference type="SUPFAM" id="SSF46689">
    <property type="entry name" value="Homeodomain-like"/>
    <property type="match status" value="2"/>
</dbReference>